<accession>A0AAP0I3J8</accession>
<organism evidence="2 3">
    <name type="scientific">Stephania yunnanensis</name>
    <dbReference type="NCBI Taxonomy" id="152371"/>
    <lineage>
        <taxon>Eukaryota</taxon>
        <taxon>Viridiplantae</taxon>
        <taxon>Streptophyta</taxon>
        <taxon>Embryophyta</taxon>
        <taxon>Tracheophyta</taxon>
        <taxon>Spermatophyta</taxon>
        <taxon>Magnoliopsida</taxon>
        <taxon>Ranunculales</taxon>
        <taxon>Menispermaceae</taxon>
        <taxon>Menispermoideae</taxon>
        <taxon>Cissampelideae</taxon>
        <taxon>Stephania</taxon>
    </lineage>
</organism>
<reference evidence="2 3" key="1">
    <citation type="submission" date="2024-01" db="EMBL/GenBank/DDBJ databases">
        <title>Genome assemblies of Stephania.</title>
        <authorList>
            <person name="Yang L."/>
        </authorList>
    </citation>
    <scope>NUCLEOTIDE SEQUENCE [LARGE SCALE GENOMIC DNA]</scope>
    <source>
        <strain evidence="2">YNDBR</strain>
        <tissue evidence="2">Leaf</tissue>
    </source>
</reference>
<evidence type="ECO:0000256" key="1">
    <source>
        <dbReference type="SAM" id="MobiDB-lite"/>
    </source>
</evidence>
<dbReference type="AlphaFoldDB" id="A0AAP0I3J8"/>
<gene>
    <name evidence="2" type="ORF">Syun_023621</name>
</gene>
<proteinExistence type="predicted"/>
<sequence length="250" mass="26484">MRRRSGSSGRAERRAAWRPGQRKVAGAQGPSTAGAGAQGEHWQAGAQGGRAARGRAARSRSPASSRGRGAQGELGSHRQRRARRAGAARAAGRIAMLGLGEAGGALRAGAHSRLDRMRARGTRLGGGREGPGGGGGLAVKMDLEVKWVWRCENGFGGRGKSGLLSKVERALAATFIFIDEWSALLSEVERGSIATFIFIDEWNAFLSEVEGTPPCAISTEHRATATVSLQNPRESLQKPLKHSQMVKEDL</sequence>
<dbReference type="EMBL" id="JBBNAF010000010">
    <property type="protein sequence ID" value="KAK9107610.1"/>
    <property type="molecule type" value="Genomic_DNA"/>
</dbReference>
<keyword evidence="3" id="KW-1185">Reference proteome</keyword>
<evidence type="ECO:0000313" key="2">
    <source>
        <dbReference type="EMBL" id="KAK9107610.1"/>
    </source>
</evidence>
<name>A0AAP0I3J8_9MAGN</name>
<feature type="compositionally biased region" description="Low complexity" evidence="1">
    <location>
        <begin position="59"/>
        <end position="68"/>
    </location>
</feature>
<comment type="caution">
    <text evidence="2">The sequence shown here is derived from an EMBL/GenBank/DDBJ whole genome shotgun (WGS) entry which is preliminary data.</text>
</comment>
<dbReference type="Proteomes" id="UP001420932">
    <property type="component" value="Unassembled WGS sequence"/>
</dbReference>
<feature type="compositionally biased region" description="Basic residues" evidence="1">
    <location>
        <begin position="77"/>
        <end position="86"/>
    </location>
</feature>
<protein>
    <submittedName>
        <fullName evidence="2">Uncharacterized protein</fullName>
    </submittedName>
</protein>
<feature type="region of interest" description="Disordered" evidence="1">
    <location>
        <begin position="1"/>
        <end position="87"/>
    </location>
</feature>
<evidence type="ECO:0000313" key="3">
    <source>
        <dbReference type="Proteomes" id="UP001420932"/>
    </source>
</evidence>